<evidence type="ECO:0000256" key="1">
    <source>
        <dbReference type="ARBA" id="ARBA00005715"/>
    </source>
</evidence>
<evidence type="ECO:0000256" key="2">
    <source>
        <dbReference type="ARBA" id="ARBA00022679"/>
    </source>
</evidence>
<evidence type="ECO:0000313" key="9">
    <source>
        <dbReference type="EMBL" id="QOV18404.1"/>
    </source>
</evidence>
<evidence type="ECO:0000259" key="8">
    <source>
        <dbReference type="Pfam" id="PF17042"/>
    </source>
</evidence>
<keyword evidence="2" id="KW-0808">Transferase</keyword>
<dbReference type="Pfam" id="PF07005">
    <property type="entry name" value="SBD_N"/>
    <property type="match status" value="1"/>
</dbReference>
<dbReference type="InterPro" id="IPR037051">
    <property type="entry name" value="4-carb_acid_sugar_kinase_N_sf"/>
</dbReference>
<dbReference type="Gene3D" id="3.40.50.10840">
    <property type="entry name" value="Putative sugar-binding, N-terminal domain"/>
    <property type="match status" value="1"/>
</dbReference>
<feature type="domain" description="Four-carbon acid sugar kinase nucleotide binding" evidence="8">
    <location>
        <begin position="252"/>
        <end position="423"/>
    </location>
</feature>
<dbReference type="InterPro" id="IPR010737">
    <property type="entry name" value="4-carb_acid_sugar_kinase_N"/>
</dbReference>
<keyword evidence="10" id="KW-1185">Reference proteome</keyword>
<sequence>MLKAAIVADDLTGANDTGAIIAQDGYTVGTVLNLDYIDRFEGYDILSTSTESRGMEQENAYAAVKKAAARFKTMDCKFFSKRIDSTLRGNVGAEIDAILEELGEDTYAVVVASFPGSGRTVVGDYLMVNHVPLEKTEVSRDPISPVTISKVTDIVRLQSKHKVGYISLSTVMKGHEEIKNEVLENAEDCRVIVIDARTDEDIREIAKGCIGSKLKFTAIDPGPFTGSVIRELYANDQPKGKEIVNKNKKILCSIGSASALTRIQIKALKNQRDPYVIKVNTLAFFKESERKEEISRVIQDVVQKKEYSDILAVVTALDDSDVLDFSKIEGLKGKTKSECAVYIATAMAEICEGIKEELQEEIGGVYLTGGDISAAYCERIKAIGFDVKDEVIPLAIYSEIIDKDMNRTHMITKGGLVGDENTLITCIDYLQDVI</sequence>
<protein>
    <submittedName>
        <fullName evidence="9">Four-carbon acid sugar kinase family protein</fullName>
    </submittedName>
</protein>
<evidence type="ECO:0000256" key="6">
    <source>
        <dbReference type="ARBA" id="ARBA00023277"/>
    </source>
</evidence>
<keyword evidence="3" id="KW-0547">Nucleotide-binding</keyword>
<gene>
    <name evidence="9" type="ORF">INP51_10290</name>
</gene>
<dbReference type="Gene3D" id="3.40.980.20">
    <property type="entry name" value="Four-carbon acid sugar kinase, nucleotide binding domain"/>
    <property type="match status" value="1"/>
</dbReference>
<evidence type="ECO:0000313" key="10">
    <source>
        <dbReference type="Proteomes" id="UP000593601"/>
    </source>
</evidence>
<feature type="domain" description="Four-carbon acid sugar kinase N-terminal" evidence="7">
    <location>
        <begin position="5"/>
        <end position="225"/>
    </location>
</feature>
<evidence type="ECO:0000259" key="7">
    <source>
        <dbReference type="Pfam" id="PF07005"/>
    </source>
</evidence>
<dbReference type="GO" id="GO:0016301">
    <property type="term" value="F:kinase activity"/>
    <property type="evidence" value="ECO:0007669"/>
    <property type="project" value="UniProtKB-KW"/>
</dbReference>
<organism evidence="9 10">
    <name type="scientific">Blautia liquoris</name>
    <dbReference type="NCBI Taxonomy" id="2779518"/>
    <lineage>
        <taxon>Bacteria</taxon>
        <taxon>Bacillati</taxon>
        <taxon>Bacillota</taxon>
        <taxon>Clostridia</taxon>
        <taxon>Lachnospirales</taxon>
        <taxon>Lachnospiraceae</taxon>
        <taxon>Blautia</taxon>
    </lineage>
</organism>
<keyword evidence="6" id="KW-0119">Carbohydrate metabolism</keyword>
<evidence type="ECO:0000256" key="5">
    <source>
        <dbReference type="ARBA" id="ARBA00022840"/>
    </source>
</evidence>
<dbReference type="SUPFAM" id="SSF142764">
    <property type="entry name" value="YgbK-like"/>
    <property type="match status" value="1"/>
</dbReference>
<dbReference type="KEGG" id="bliq:INP51_10290"/>
<keyword evidence="4 9" id="KW-0418">Kinase</keyword>
<dbReference type="Proteomes" id="UP000593601">
    <property type="component" value="Chromosome"/>
</dbReference>
<dbReference type="AlphaFoldDB" id="A0A7M2REL4"/>
<dbReference type="InterPro" id="IPR042213">
    <property type="entry name" value="NBD_C_sf"/>
</dbReference>
<dbReference type="InterPro" id="IPR031475">
    <property type="entry name" value="NBD_C"/>
</dbReference>
<reference evidence="9 10" key="1">
    <citation type="submission" date="2020-10" db="EMBL/GenBank/DDBJ databases">
        <title>Blautia liquoris sp.nov., isolated from the mud in a fermentation cellar used for the production of Chinese strong-flavoured liquor.</title>
        <authorList>
            <person name="Lu L."/>
        </authorList>
    </citation>
    <scope>NUCLEOTIDE SEQUENCE [LARGE SCALE GENOMIC DNA]</scope>
    <source>
        <strain evidence="9 10">LZLJ-3</strain>
    </source>
</reference>
<proteinExistence type="inferred from homology"/>
<name>A0A7M2REL4_9FIRM</name>
<dbReference type="GO" id="GO:0005524">
    <property type="term" value="F:ATP binding"/>
    <property type="evidence" value="ECO:0007669"/>
    <property type="project" value="UniProtKB-KW"/>
</dbReference>
<keyword evidence="5" id="KW-0067">ATP-binding</keyword>
<dbReference type="RefSeq" id="WP_193734766.1">
    <property type="nucleotide sequence ID" value="NZ_CP063304.1"/>
</dbReference>
<accession>A0A7M2REL4</accession>
<dbReference type="Pfam" id="PF17042">
    <property type="entry name" value="NBD_C"/>
    <property type="match status" value="1"/>
</dbReference>
<evidence type="ECO:0000256" key="3">
    <source>
        <dbReference type="ARBA" id="ARBA00022741"/>
    </source>
</evidence>
<comment type="similarity">
    <text evidence="1">Belongs to the four-carbon acid sugar kinase family.</text>
</comment>
<evidence type="ECO:0000256" key="4">
    <source>
        <dbReference type="ARBA" id="ARBA00022777"/>
    </source>
</evidence>
<dbReference type="EMBL" id="CP063304">
    <property type="protein sequence ID" value="QOV18404.1"/>
    <property type="molecule type" value="Genomic_DNA"/>
</dbReference>